<dbReference type="PANTHER" id="PTHR33388">
    <property type="entry name" value="OS01G0212500 PROTEIN"/>
    <property type="match status" value="1"/>
</dbReference>
<dbReference type="GO" id="GO:0003700">
    <property type="term" value="F:DNA-binding transcription factor activity"/>
    <property type="evidence" value="ECO:0007669"/>
    <property type="project" value="InterPro"/>
</dbReference>
<evidence type="ECO:0000256" key="4">
    <source>
        <dbReference type="SAM" id="MobiDB-lite"/>
    </source>
</evidence>
<feature type="compositionally biased region" description="Gly residues" evidence="4">
    <location>
        <begin position="18"/>
        <end position="27"/>
    </location>
</feature>
<keyword evidence="6" id="KW-1185">Reference proteome</keyword>
<evidence type="ECO:0000256" key="3">
    <source>
        <dbReference type="ARBA" id="ARBA00023163"/>
    </source>
</evidence>
<gene>
    <name evidence="5" type="ORF">NE237_031931</name>
</gene>
<keyword evidence="1" id="KW-0678">Repressor</keyword>
<evidence type="ECO:0000256" key="1">
    <source>
        <dbReference type="ARBA" id="ARBA00022491"/>
    </source>
</evidence>
<evidence type="ECO:0000313" key="6">
    <source>
        <dbReference type="Proteomes" id="UP001141806"/>
    </source>
</evidence>
<dbReference type="PANTHER" id="PTHR33388:SF1">
    <property type="entry name" value="PROTEIN SPEAR2"/>
    <property type="match status" value="1"/>
</dbReference>
<protein>
    <submittedName>
        <fullName evidence="5">Uncharacterized protein</fullName>
    </submittedName>
</protein>
<keyword evidence="2" id="KW-0805">Transcription regulation</keyword>
<feature type="compositionally biased region" description="Basic residues" evidence="4">
    <location>
        <begin position="28"/>
        <end position="38"/>
    </location>
</feature>
<dbReference type="Proteomes" id="UP001141806">
    <property type="component" value="Unassembled WGS sequence"/>
</dbReference>
<keyword evidence="3" id="KW-0804">Transcription</keyword>
<evidence type="ECO:0000256" key="2">
    <source>
        <dbReference type="ARBA" id="ARBA00023015"/>
    </source>
</evidence>
<comment type="caution">
    <text evidence="5">The sequence shown here is derived from an EMBL/GenBank/DDBJ whole genome shotgun (WGS) entry which is preliminary data.</text>
</comment>
<name>A0A9Q0L2D1_9MAGN</name>
<reference evidence="5" key="1">
    <citation type="journal article" date="2023" name="Plant J.">
        <title>The genome of the king protea, Protea cynaroides.</title>
        <authorList>
            <person name="Chang J."/>
            <person name="Duong T.A."/>
            <person name="Schoeman C."/>
            <person name="Ma X."/>
            <person name="Roodt D."/>
            <person name="Barker N."/>
            <person name="Li Z."/>
            <person name="Van de Peer Y."/>
            <person name="Mizrachi E."/>
        </authorList>
    </citation>
    <scope>NUCLEOTIDE SEQUENCE</scope>
    <source>
        <tissue evidence="5">Young leaves</tissue>
    </source>
</reference>
<feature type="region of interest" description="Disordered" evidence="4">
    <location>
        <begin position="1"/>
        <end position="90"/>
    </location>
</feature>
<evidence type="ECO:0000313" key="5">
    <source>
        <dbReference type="EMBL" id="KAJ4981094.1"/>
    </source>
</evidence>
<sequence>MVQEEHQHQKYSNNSSGCSGGCSGGGRSSKKLKQKKIPQRGLGVAQLEKIRLEEQQKKDATTGVSSPSFVIPVPHSHHHQSSSSSHFPASPIDLSSTTPLFRNPPPVPISTLDLLVPPPPPSFPTTTTIYGSHQVASCGSSIWNNEMNYNGEIPRLDHGLACRTQLQNEAAYPIWHSPPPVVIDRKQPHSSTMGNVPSLISSSSGLGFPMELPSNQSFYSSHYYTPPSPWPEEEKVVGIKRPWPFSLDNLPKLPSIIKPFYRPEESSLCGNSNGNGSSTFKLEPADCIISEDSTSSTLHANRTGITSELKHNNGIKENGTLDGDFLTLGSSATSSSLMGCGSKKHQPLASIPSHYPIPEFDLHSSLVSIEEPLLQQPIHNFFPPKGQLNGVTATMNDQRRIESGDRVDLNLKL</sequence>
<dbReference type="InterPro" id="IPR040356">
    <property type="entry name" value="SPEAR"/>
</dbReference>
<dbReference type="EMBL" id="JAMYWD010000001">
    <property type="protein sequence ID" value="KAJ4981094.1"/>
    <property type="molecule type" value="Genomic_DNA"/>
</dbReference>
<organism evidence="5 6">
    <name type="scientific">Protea cynaroides</name>
    <dbReference type="NCBI Taxonomy" id="273540"/>
    <lineage>
        <taxon>Eukaryota</taxon>
        <taxon>Viridiplantae</taxon>
        <taxon>Streptophyta</taxon>
        <taxon>Embryophyta</taxon>
        <taxon>Tracheophyta</taxon>
        <taxon>Spermatophyta</taxon>
        <taxon>Magnoliopsida</taxon>
        <taxon>Proteales</taxon>
        <taxon>Proteaceae</taxon>
        <taxon>Protea</taxon>
    </lineage>
</organism>
<proteinExistence type="predicted"/>
<feature type="compositionally biased region" description="Basic and acidic residues" evidence="4">
    <location>
        <begin position="48"/>
        <end position="60"/>
    </location>
</feature>
<dbReference type="AlphaFoldDB" id="A0A9Q0L2D1"/>
<dbReference type="OrthoDB" id="1926221at2759"/>
<accession>A0A9Q0L2D1</accession>